<feature type="domain" description="Flavodoxin-like" evidence="1">
    <location>
        <begin position="3"/>
        <end position="164"/>
    </location>
</feature>
<dbReference type="PROSITE" id="PS00201">
    <property type="entry name" value="FLAVODOXIN"/>
    <property type="match status" value="1"/>
</dbReference>
<evidence type="ECO:0000313" key="2">
    <source>
        <dbReference type="EMBL" id="MBM7799393.1"/>
    </source>
</evidence>
<sequence>MKALVVYESMFGNTEQVARAIADGLRESVETESVEVSEAPKVPGPDVGLIVAGGPTHAFSMSRASTRADAITRGAQEGEQDFGLREWMDGLPSGHHTEKVATFDTRIQTMRHLPGSAAKGAAKEARRHGYESAEPAESFYVHDVDGPLLDGELDRARAWGRQLGAALGGSTAGR</sequence>
<keyword evidence="3" id="KW-1185">Reference proteome</keyword>
<reference evidence="2 3" key="1">
    <citation type="submission" date="2021-01" db="EMBL/GenBank/DDBJ databases">
        <title>Sequencing the genomes of 1000 actinobacteria strains.</title>
        <authorList>
            <person name="Klenk H.-P."/>
        </authorList>
    </citation>
    <scope>NUCLEOTIDE SEQUENCE [LARGE SCALE GENOMIC DNA]</scope>
    <source>
        <strain evidence="2 3">DSM 18662</strain>
    </source>
</reference>
<name>A0ABS2RK54_9ACTN</name>
<dbReference type="InterPro" id="IPR029039">
    <property type="entry name" value="Flavoprotein-like_sf"/>
</dbReference>
<dbReference type="SUPFAM" id="SSF52218">
    <property type="entry name" value="Flavoproteins"/>
    <property type="match status" value="1"/>
</dbReference>
<organism evidence="2 3">
    <name type="scientific">Microlunatus panaciterrae</name>
    <dbReference type="NCBI Taxonomy" id="400768"/>
    <lineage>
        <taxon>Bacteria</taxon>
        <taxon>Bacillati</taxon>
        <taxon>Actinomycetota</taxon>
        <taxon>Actinomycetes</taxon>
        <taxon>Propionibacteriales</taxon>
        <taxon>Propionibacteriaceae</taxon>
        <taxon>Microlunatus</taxon>
    </lineage>
</organism>
<dbReference type="Proteomes" id="UP000704762">
    <property type="component" value="Unassembled WGS sequence"/>
</dbReference>
<dbReference type="PROSITE" id="PS50902">
    <property type="entry name" value="FLAVODOXIN_LIKE"/>
    <property type="match status" value="1"/>
</dbReference>
<dbReference type="EMBL" id="JAFBCF010000001">
    <property type="protein sequence ID" value="MBM7799393.1"/>
    <property type="molecule type" value="Genomic_DNA"/>
</dbReference>
<accession>A0ABS2RK54</accession>
<gene>
    <name evidence="2" type="ORF">JOE57_002314</name>
</gene>
<dbReference type="RefSeq" id="WP_204918117.1">
    <property type="nucleotide sequence ID" value="NZ_BAAAQP010000003.1"/>
</dbReference>
<evidence type="ECO:0000313" key="3">
    <source>
        <dbReference type="Proteomes" id="UP000704762"/>
    </source>
</evidence>
<proteinExistence type="predicted"/>
<dbReference type="Pfam" id="PF00258">
    <property type="entry name" value="Flavodoxin_1"/>
    <property type="match status" value="1"/>
</dbReference>
<evidence type="ECO:0000259" key="1">
    <source>
        <dbReference type="PROSITE" id="PS50902"/>
    </source>
</evidence>
<dbReference type="InterPro" id="IPR001226">
    <property type="entry name" value="Flavodoxin_CS"/>
</dbReference>
<dbReference type="Gene3D" id="3.40.50.360">
    <property type="match status" value="1"/>
</dbReference>
<protein>
    <recommendedName>
        <fullName evidence="1">Flavodoxin-like domain-containing protein</fullName>
    </recommendedName>
</protein>
<comment type="caution">
    <text evidence="2">The sequence shown here is derived from an EMBL/GenBank/DDBJ whole genome shotgun (WGS) entry which is preliminary data.</text>
</comment>
<dbReference type="InterPro" id="IPR008254">
    <property type="entry name" value="Flavodoxin/NO_synth"/>
</dbReference>